<dbReference type="AlphaFoldDB" id="A0A0D2VJX9"/>
<dbReference type="GO" id="GO:0016579">
    <property type="term" value="P:protein deubiquitination"/>
    <property type="evidence" value="ECO:0007669"/>
    <property type="project" value="InterPro"/>
</dbReference>
<comment type="similarity">
    <text evidence="2">Belongs to the peptidase C19 family.</text>
</comment>
<dbReference type="GO" id="GO:0004843">
    <property type="term" value="F:cysteine-type deubiquitinase activity"/>
    <property type="evidence" value="ECO:0007669"/>
    <property type="project" value="InterPro"/>
</dbReference>
<dbReference type="Gene3D" id="3.30.40.10">
    <property type="entry name" value="Zinc/RING finger domain, C3HC4 (zinc finger)"/>
    <property type="match status" value="1"/>
</dbReference>
<evidence type="ECO:0000256" key="7">
    <source>
        <dbReference type="ARBA" id="ARBA00022833"/>
    </source>
</evidence>
<reference evidence="15" key="1">
    <citation type="submission" date="2011-02" db="EMBL/GenBank/DDBJ databases">
        <title>The Genome Sequence of Capsaspora owczarzaki ATCC 30864.</title>
        <authorList>
            <person name="Russ C."/>
            <person name="Cuomo C."/>
            <person name="Burger G."/>
            <person name="Gray M.W."/>
            <person name="Holland P.W.H."/>
            <person name="King N."/>
            <person name="Lang F.B.F."/>
            <person name="Roger A.J."/>
            <person name="Ruiz-Trillo I."/>
            <person name="Young S.K."/>
            <person name="Zeng Q."/>
            <person name="Gargeya S."/>
            <person name="Alvarado L."/>
            <person name="Berlin A."/>
            <person name="Chapman S.B."/>
            <person name="Chen Z."/>
            <person name="Freedman E."/>
            <person name="Gellesch M."/>
            <person name="Goldberg J."/>
            <person name="Griggs A."/>
            <person name="Gujja S."/>
            <person name="Heilman E."/>
            <person name="Heiman D."/>
            <person name="Howarth C."/>
            <person name="Mehta T."/>
            <person name="Neiman D."/>
            <person name="Pearson M."/>
            <person name="Roberts A."/>
            <person name="Saif S."/>
            <person name="Shea T."/>
            <person name="Shenoy N."/>
            <person name="Sisk P."/>
            <person name="Stolte C."/>
            <person name="Sykes S."/>
            <person name="White J."/>
            <person name="Yandava C."/>
            <person name="Haas B."/>
            <person name="Nusbaum C."/>
            <person name="Birren B."/>
        </authorList>
    </citation>
    <scope>NUCLEOTIDE SEQUENCE</scope>
    <source>
        <strain evidence="15">ATCC 30864</strain>
    </source>
</reference>
<keyword evidence="4" id="KW-0479">Metal-binding</keyword>
<dbReference type="STRING" id="595528.A0A0D2VJX9"/>
<evidence type="ECO:0000256" key="9">
    <source>
        <dbReference type="ARBA" id="ARBA00023242"/>
    </source>
</evidence>
<evidence type="ECO:0000256" key="8">
    <source>
        <dbReference type="ARBA" id="ARBA00023187"/>
    </source>
</evidence>
<feature type="compositionally biased region" description="Low complexity" evidence="11">
    <location>
        <begin position="19"/>
        <end position="52"/>
    </location>
</feature>
<evidence type="ECO:0000313" key="14">
    <source>
        <dbReference type="EMBL" id="KJE90317.1"/>
    </source>
</evidence>
<evidence type="ECO:0000256" key="1">
    <source>
        <dbReference type="ARBA" id="ARBA00004123"/>
    </source>
</evidence>
<evidence type="ECO:0000256" key="10">
    <source>
        <dbReference type="PROSITE-ProRule" id="PRU00502"/>
    </source>
</evidence>
<dbReference type="PhylomeDB" id="A0A0D2VJX9"/>
<keyword evidence="6 10" id="KW-0863">Zinc-finger</keyword>
<keyword evidence="5" id="KW-0747">Spliceosome</keyword>
<dbReference type="SMART" id="SM00290">
    <property type="entry name" value="ZnF_UBP"/>
    <property type="match status" value="1"/>
</dbReference>
<evidence type="ECO:0000256" key="11">
    <source>
        <dbReference type="SAM" id="MobiDB-lite"/>
    </source>
</evidence>
<evidence type="ECO:0000256" key="5">
    <source>
        <dbReference type="ARBA" id="ARBA00022728"/>
    </source>
</evidence>
<dbReference type="GO" id="GO:0008270">
    <property type="term" value="F:zinc ion binding"/>
    <property type="evidence" value="ECO:0007669"/>
    <property type="project" value="UniProtKB-KW"/>
</dbReference>
<keyword evidence="3" id="KW-0507">mRNA processing</keyword>
<dbReference type="InterPro" id="IPR001394">
    <property type="entry name" value="Peptidase_C19_UCH"/>
</dbReference>
<feature type="compositionally biased region" description="Basic and acidic residues" evidence="11">
    <location>
        <begin position="53"/>
        <end position="62"/>
    </location>
</feature>
<dbReference type="Pfam" id="PF02148">
    <property type="entry name" value="zf-UBP"/>
    <property type="match status" value="1"/>
</dbReference>
<feature type="compositionally biased region" description="Basic and acidic residues" evidence="11">
    <location>
        <begin position="7"/>
        <end position="17"/>
    </location>
</feature>
<dbReference type="InterPro" id="IPR001607">
    <property type="entry name" value="Znf_UBP"/>
</dbReference>
<dbReference type="RefSeq" id="XP_004364514.2">
    <property type="nucleotide sequence ID" value="XM_004364457.2"/>
</dbReference>
<dbReference type="InterPro" id="IPR013083">
    <property type="entry name" value="Znf_RING/FYVE/PHD"/>
</dbReference>
<dbReference type="InterPro" id="IPR028889">
    <property type="entry name" value="USP"/>
</dbReference>
<feature type="region of interest" description="Disordered" evidence="11">
    <location>
        <begin position="1"/>
        <end position="72"/>
    </location>
</feature>
<evidence type="ECO:0000256" key="3">
    <source>
        <dbReference type="ARBA" id="ARBA00022664"/>
    </source>
</evidence>
<dbReference type="InterPro" id="IPR038765">
    <property type="entry name" value="Papain-like_cys_pep_sf"/>
</dbReference>
<dbReference type="GO" id="GO:0000245">
    <property type="term" value="P:spliceosomal complex assembly"/>
    <property type="evidence" value="ECO:0007669"/>
    <property type="project" value="InterPro"/>
</dbReference>
<dbReference type="PANTHER" id="PTHR21646:SF16">
    <property type="entry name" value="U4_U6.U5 TRI-SNRNP-ASSOCIATED PROTEIN 2"/>
    <property type="match status" value="1"/>
</dbReference>
<dbReference type="InterPro" id="IPR050185">
    <property type="entry name" value="Ub_carboxyl-term_hydrolase"/>
</dbReference>
<accession>A0A0D2VJX9</accession>
<sequence>MQVTDDGGDRSANDDHGGNATPAKSSSNATPANSSFSSSSSSSFSSSAATAAADRKPAKHDADDDDDDDDDCSMLAAARRHTRQQLKADQNALGSSCPYLDTVDRSQLDFDFEKVCSVSLSDFNIYACLICGKYFQGRGVQSHAHTHSLESDHRVYINLSTLKVYCLPDNYEVIDPSLNDIRAVIRPTFTPAAIQQLDTVSRQSVGLDGVLYLPGVVGLNNIIHNDYMNVIIQMLNRIQPLRDFLLSSQADEACKTPLTSAASELFRKIWNPRNFKGHVSPHVMLQSIASASSKRFTLAQQADPSDLLSWLLNTFHTDLGGTRRSGSSIIHKIFQGSMKMISRKMPAVVDEEEASEEPAVHAAKRARLEEDVAEDEYEDKVSESPFMFLSLDLPPAPLFKDETGKNFIPQVPITTLLDKFDGVTEKEYKTGRDLFMKRFILTSLPQYLILVVRRFTKNNFFLEKNATIVNFPLRGLDMRDYVENAAAVGSTTYDLVANIYHDGSLEAGQGTYHAHVLHKATKSWYLMQDLHVNQILPQLIVLAEAYILVYERRNTATSSSNMQA</sequence>
<dbReference type="PANTHER" id="PTHR21646">
    <property type="entry name" value="UBIQUITIN CARBOXYL-TERMINAL HYDROLASE"/>
    <property type="match status" value="1"/>
</dbReference>
<evidence type="ECO:0000259" key="13">
    <source>
        <dbReference type="PROSITE" id="PS50271"/>
    </source>
</evidence>
<evidence type="ECO:0000256" key="4">
    <source>
        <dbReference type="ARBA" id="ARBA00022723"/>
    </source>
</evidence>
<protein>
    <submittedName>
        <fullName evidence="14">Ubiquitin specific peptidase 39</fullName>
    </submittedName>
</protein>
<dbReference type="Pfam" id="PF00443">
    <property type="entry name" value="UCH"/>
    <property type="match status" value="1"/>
</dbReference>
<gene>
    <name evidence="14" type="ORF">CAOG_001646</name>
</gene>
<evidence type="ECO:0000256" key="2">
    <source>
        <dbReference type="ARBA" id="ARBA00009085"/>
    </source>
</evidence>
<dbReference type="InParanoid" id="A0A0D2VJX9"/>
<dbReference type="InterPro" id="IPR033809">
    <property type="entry name" value="USP39"/>
</dbReference>
<dbReference type="SUPFAM" id="SSF57850">
    <property type="entry name" value="RING/U-box"/>
    <property type="match status" value="1"/>
</dbReference>
<dbReference type="FunFam" id="3.30.40.10:FF:000068">
    <property type="entry name" value="U4/U6.U5 tri-snRNP-associated protein 2"/>
    <property type="match status" value="1"/>
</dbReference>
<dbReference type="CDD" id="cd02669">
    <property type="entry name" value="Peptidase_C19M"/>
    <property type="match status" value="1"/>
</dbReference>
<evidence type="ECO:0000313" key="15">
    <source>
        <dbReference type="Proteomes" id="UP000008743"/>
    </source>
</evidence>
<evidence type="ECO:0000256" key="6">
    <source>
        <dbReference type="ARBA" id="ARBA00022771"/>
    </source>
</evidence>
<name>A0A0D2VJX9_CAPO3</name>
<dbReference type="PROSITE" id="PS50271">
    <property type="entry name" value="ZF_UBP"/>
    <property type="match status" value="1"/>
</dbReference>
<keyword evidence="9" id="KW-0539">Nucleus</keyword>
<keyword evidence="15" id="KW-1185">Reference proteome</keyword>
<dbReference type="EMBL" id="KE346361">
    <property type="protein sequence ID" value="KJE90317.1"/>
    <property type="molecule type" value="Genomic_DNA"/>
</dbReference>
<feature type="domain" description="UBP-type" evidence="13">
    <location>
        <begin position="95"/>
        <end position="192"/>
    </location>
</feature>
<dbReference type="OrthoDB" id="10263353at2759"/>
<dbReference type="Proteomes" id="UP000008743">
    <property type="component" value="Unassembled WGS sequence"/>
</dbReference>
<keyword evidence="8" id="KW-0508">mRNA splicing</keyword>
<keyword evidence="7" id="KW-0862">Zinc</keyword>
<dbReference type="SUPFAM" id="SSF54001">
    <property type="entry name" value="Cysteine proteinases"/>
    <property type="match status" value="1"/>
</dbReference>
<dbReference type="PROSITE" id="PS50235">
    <property type="entry name" value="USP_3"/>
    <property type="match status" value="1"/>
</dbReference>
<comment type="subcellular location">
    <subcellularLocation>
        <location evidence="1">Nucleus</location>
    </subcellularLocation>
</comment>
<evidence type="ECO:0000259" key="12">
    <source>
        <dbReference type="PROSITE" id="PS50235"/>
    </source>
</evidence>
<feature type="compositionally biased region" description="Acidic residues" evidence="11">
    <location>
        <begin position="63"/>
        <end position="72"/>
    </location>
</feature>
<dbReference type="Gene3D" id="3.90.70.10">
    <property type="entry name" value="Cysteine proteinases"/>
    <property type="match status" value="1"/>
</dbReference>
<dbReference type="FunCoup" id="A0A0D2VJX9">
    <property type="interactions" value="644"/>
</dbReference>
<feature type="domain" description="USP" evidence="12">
    <location>
        <begin position="217"/>
        <end position="553"/>
    </location>
</feature>
<proteinExistence type="inferred from homology"/>
<dbReference type="GO" id="GO:0005681">
    <property type="term" value="C:spliceosomal complex"/>
    <property type="evidence" value="ECO:0007669"/>
    <property type="project" value="UniProtKB-KW"/>
</dbReference>
<organism evidence="14 15">
    <name type="scientific">Capsaspora owczarzaki (strain ATCC 30864)</name>
    <dbReference type="NCBI Taxonomy" id="595528"/>
    <lineage>
        <taxon>Eukaryota</taxon>
        <taxon>Filasterea</taxon>
        <taxon>Capsaspora</taxon>
    </lineage>
</organism>